<dbReference type="GO" id="GO:0005829">
    <property type="term" value="C:cytosol"/>
    <property type="evidence" value="ECO:0007669"/>
    <property type="project" value="UniProtKB-ARBA"/>
</dbReference>
<dbReference type="PRINTS" id="PR00069">
    <property type="entry name" value="ALDKETRDTASE"/>
</dbReference>
<dbReference type="PANTHER" id="PTHR43364">
    <property type="entry name" value="NADH-SPECIFIC METHYLGLYOXAL REDUCTASE-RELATED"/>
    <property type="match status" value="1"/>
</dbReference>
<dbReference type="AlphaFoldDB" id="A0A523UMJ0"/>
<dbReference type="CDD" id="cd19102">
    <property type="entry name" value="AKR_unchar"/>
    <property type="match status" value="1"/>
</dbReference>
<comment type="caution">
    <text evidence="3">The sequence shown here is derived from an EMBL/GenBank/DDBJ whole genome shotgun (WGS) entry which is preliminary data.</text>
</comment>
<evidence type="ECO:0000259" key="2">
    <source>
        <dbReference type="Pfam" id="PF00248"/>
    </source>
</evidence>
<dbReference type="PANTHER" id="PTHR43364:SF4">
    <property type="entry name" value="NAD(P)-LINKED OXIDOREDUCTASE SUPERFAMILY PROTEIN"/>
    <property type="match status" value="1"/>
</dbReference>
<dbReference type="SUPFAM" id="SSF51430">
    <property type="entry name" value="NAD(P)-linked oxidoreductase"/>
    <property type="match status" value="1"/>
</dbReference>
<dbReference type="Proteomes" id="UP000320679">
    <property type="component" value="Unassembled WGS sequence"/>
</dbReference>
<dbReference type="FunFam" id="3.20.20.100:FF:000004">
    <property type="entry name" value="Oxidoreductase, aldo/keto reductase"/>
    <property type="match status" value="1"/>
</dbReference>
<dbReference type="InterPro" id="IPR050523">
    <property type="entry name" value="AKR_Detox_Biosynth"/>
</dbReference>
<evidence type="ECO:0000256" key="1">
    <source>
        <dbReference type="ARBA" id="ARBA00023002"/>
    </source>
</evidence>
<proteinExistence type="predicted"/>
<protein>
    <submittedName>
        <fullName evidence="3">Aldo/keto reductase</fullName>
    </submittedName>
</protein>
<feature type="domain" description="NADP-dependent oxidoreductase" evidence="2">
    <location>
        <begin position="16"/>
        <end position="313"/>
    </location>
</feature>
<organism evidence="3 4">
    <name type="scientific">Aerophobetes bacterium</name>
    <dbReference type="NCBI Taxonomy" id="2030807"/>
    <lineage>
        <taxon>Bacteria</taxon>
        <taxon>Candidatus Aerophobota</taxon>
    </lineage>
</organism>
<dbReference type="Gene3D" id="3.20.20.100">
    <property type="entry name" value="NADP-dependent oxidoreductase domain"/>
    <property type="match status" value="1"/>
</dbReference>
<keyword evidence="1" id="KW-0560">Oxidoreductase</keyword>
<reference evidence="3 4" key="1">
    <citation type="submission" date="2019-03" db="EMBL/GenBank/DDBJ databases">
        <title>Metabolic potential of uncultured bacteria and archaea associated with petroleum seepage in deep-sea sediments.</title>
        <authorList>
            <person name="Dong X."/>
            <person name="Hubert C."/>
        </authorList>
    </citation>
    <scope>NUCLEOTIDE SEQUENCE [LARGE SCALE GENOMIC DNA]</scope>
    <source>
        <strain evidence="3">E29_bin78</strain>
    </source>
</reference>
<dbReference type="GO" id="GO:0016491">
    <property type="term" value="F:oxidoreductase activity"/>
    <property type="evidence" value="ECO:0007669"/>
    <property type="project" value="UniProtKB-KW"/>
</dbReference>
<dbReference type="EMBL" id="SOJK01000257">
    <property type="protein sequence ID" value="TET43629.1"/>
    <property type="molecule type" value="Genomic_DNA"/>
</dbReference>
<dbReference type="Pfam" id="PF00248">
    <property type="entry name" value="Aldo_ket_red"/>
    <property type="match status" value="1"/>
</dbReference>
<accession>A0A523UMJ0</accession>
<dbReference type="InterPro" id="IPR023210">
    <property type="entry name" value="NADP_OxRdtase_dom"/>
</dbReference>
<evidence type="ECO:0000313" key="4">
    <source>
        <dbReference type="Proteomes" id="UP000320679"/>
    </source>
</evidence>
<name>A0A523UMJ0_UNCAE</name>
<dbReference type="InterPro" id="IPR020471">
    <property type="entry name" value="AKR"/>
</dbReference>
<sequence length="324" mass="36651">MQTRKLGWTDLNLSTVGLGTWAIGGAGWKFSWGPQDDRESISTIRRALEKGINWIDTAPVYGLGHSEEIVGKAIKESRDRPIIATKCSLLWDKDGNTYSCLRKESIRSEVERSLRRLKIEVVDLYQIHWPDPDEDIEESWSAIKDLVTEGKVRYAGVSNFSVEQIRRIQPIHPVASLQPPYSMLERGIEEELLHYCSANNIGVIVYSPMQKGLLTGKFTRERMHSLPQDDHRREDPHFQEPELGANLKLVEALRSIAEKSGRTMAQLAIAWVLQRSEVTAAIVGARHPSQIEETITAGESMLSKEDISAIDTLLNKRQKELNLE</sequence>
<gene>
    <name evidence="3" type="ORF">E3J59_06115</name>
</gene>
<evidence type="ECO:0000313" key="3">
    <source>
        <dbReference type="EMBL" id="TET43629.1"/>
    </source>
</evidence>
<dbReference type="InterPro" id="IPR036812">
    <property type="entry name" value="NAD(P)_OxRdtase_dom_sf"/>
</dbReference>